<sequence length="112" mass="12079">MHVLKTLALLSATSGALAFKVRAFTGENCSGDAKEINVWDNTCRDENVPATKSYRVLAYGAGRQRAAFYEGGDCIGGGRWNDWWADGGSDTFKKDACIDLGFTSKAFGSRSV</sequence>
<keyword evidence="3" id="KW-1185">Reference proteome</keyword>
<dbReference type="OrthoDB" id="3598923at2759"/>
<keyword evidence="1" id="KW-0732">Signal</keyword>
<dbReference type="VEuPathDB" id="FungiDB:ASPVEDRAFT_26068"/>
<accession>A0A1L9PCL1</accession>
<gene>
    <name evidence="2" type="ORF">ASPVEDRAFT_26068</name>
</gene>
<dbReference type="EMBL" id="KV878126">
    <property type="protein sequence ID" value="OJI99246.1"/>
    <property type="molecule type" value="Genomic_DNA"/>
</dbReference>
<dbReference type="RefSeq" id="XP_040665009.1">
    <property type="nucleotide sequence ID" value="XM_040809856.1"/>
</dbReference>
<dbReference type="Proteomes" id="UP000184073">
    <property type="component" value="Unassembled WGS sequence"/>
</dbReference>
<protein>
    <recommendedName>
        <fullName evidence="4">Cyanovirin-N domain-containing protein</fullName>
    </recommendedName>
</protein>
<evidence type="ECO:0000313" key="3">
    <source>
        <dbReference type="Proteomes" id="UP000184073"/>
    </source>
</evidence>
<feature type="signal peptide" evidence="1">
    <location>
        <begin position="1"/>
        <end position="18"/>
    </location>
</feature>
<name>A0A1L9PCL1_ASPVE</name>
<proteinExistence type="predicted"/>
<dbReference type="GeneID" id="63725367"/>
<evidence type="ECO:0000256" key="1">
    <source>
        <dbReference type="SAM" id="SignalP"/>
    </source>
</evidence>
<organism evidence="2 3">
    <name type="scientific">Aspergillus versicolor CBS 583.65</name>
    <dbReference type="NCBI Taxonomy" id="1036611"/>
    <lineage>
        <taxon>Eukaryota</taxon>
        <taxon>Fungi</taxon>
        <taxon>Dikarya</taxon>
        <taxon>Ascomycota</taxon>
        <taxon>Pezizomycotina</taxon>
        <taxon>Eurotiomycetes</taxon>
        <taxon>Eurotiomycetidae</taxon>
        <taxon>Eurotiales</taxon>
        <taxon>Aspergillaceae</taxon>
        <taxon>Aspergillus</taxon>
        <taxon>Aspergillus subgen. Nidulantes</taxon>
    </lineage>
</organism>
<evidence type="ECO:0008006" key="4">
    <source>
        <dbReference type="Google" id="ProtNLM"/>
    </source>
</evidence>
<evidence type="ECO:0000313" key="2">
    <source>
        <dbReference type="EMBL" id="OJI99246.1"/>
    </source>
</evidence>
<reference evidence="3" key="1">
    <citation type="journal article" date="2017" name="Genome Biol.">
        <title>Comparative genomics reveals high biological diversity and specific adaptations in the industrially and medically important fungal genus Aspergillus.</title>
        <authorList>
            <person name="de Vries R.P."/>
            <person name="Riley R."/>
            <person name="Wiebenga A."/>
            <person name="Aguilar-Osorio G."/>
            <person name="Amillis S."/>
            <person name="Uchima C.A."/>
            <person name="Anderluh G."/>
            <person name="Asadollahi M."/>
            <person name="Askin M."/>
            <person name="Barry K."/>
            <person name="Battaglia E."/>
            <person name="Bayram O."/>
            <person name="Benocci T."/>
            <person name="Braus-Stromeyer S.A."/>
            <person name="Caldana C."/>
            <person name="Canovas D."/>
            <person name="Cerqueira G.C."/>
            <person name="Chen F."/>
            <person name="Chen W."/>
            <person name="Choi C."/>
            <person name="Clum A."/>
            <person name="Dos Santos R.A."/>
            <person name="Damasio A.R."/>
            <person name="Diallinas G."/>
            <person name="Emri T."/>
            <person name="Fekete E."/>
            <person name="Flipphi M."/>
            <person name="Freyberg S."/>
            <person name="Gallo A."/>
            <person name="Gournas C."/>
            <person name="Habgood R."/>
            <person name="Hainaut M."/>
            <person name="Harispe M.L."/>
            <person name="Henrissat B."/>
            <person name="Hilden K.S."/>
            <person name="Hope R."/>
            <person name="Hossain A."/>
            <person name="Karabika E."/>
            <person name="Karaffa L."/>
            <person name="Karanyi Z."/>
            <person name="Krasevec N."/>
            <person name="Kuo A."/>
            <person name="Kusch H."/>
            <person name="LaButti K."/>
            <person name="Lagendijk E.L."/>
            <person name="Lapidus A."/>
            <person name="Levasseur A."/>
            <person name="Lindquist E."/>
            <person name="Lipzen A."/>
            <person name="Logrieco A.F."/>
            <person name="MacCabe A."/>
            <person name="Maekelae M.R."/>
            <person name="Malavazi I."/>
            <person name="Melin P."/>
            <person name="Meyer V."/>
            <person name="Mielnichuk N."/>
            <person name="Miskei M."/>
            <person name="Molnar A.P."/>
            <person name="Mule G."/>
            <person name="Ngan C.Y."/>
            <person name="Orejas M."/>
            <person name="Orosz E."/>
            <person name="Ouedraogo J.P."/>
            <person name="Overkamp K.M."/>
            <person name="Park H.-S."/>
            <person name="Perrone G."/>
            <person name="Piumi F."/>
            <person name="Punt P.J."/>
            <person name="Ram A.F."/>
            <person name="Ramon A."/>
            <person name="Rauscher S."/>
            <person name="Record E."/>
            <person name="Riano-Pachon D.M."/>
            <person name="Robert V."/>
            <person name="Roehrig J."/>
            <person name="Ruller R."/>
            <person name="Salamov A."/>
            <person name="Salih N.S."/>
            <person name="Samson R.A."/>
            <person name="Sandor E."/>
            <person name="Sanguinetti M."/>
            <person name="Schuetze T."/>
            <person name="Sepcic K."/>
            <person name="Shelest E."/>
            <person name="Sherlock G."/>
            <person name="Sophianopoulou V."/>
            <person name="Squina F.M."/>
            <person name="Sun H."/>
            <person name="Susca A."/>
            <person name="Todd R.B."/>
            <person name="Tsang A."/>
            <person name="Unkles S.E."/>
            <person name="van de Wiele N."/>
            <person name="van Rossen-Uffink D."/>
            <person name="Oliveira J.V."/>
            <person name="Vesth T.C."/>
            <person name="Visser J."/>
            <person name="Yu J.-H."/>
            <person name="Zhou M."/>
            <person name="Andersen M.R."/>
            <person name="Archer D.B."/>
            <person name="Baker S.E."/>
            <person name="Benoit I."/>
            <person name="Brakhage A.A."/>
            <person name="Braus G.H."/>
            <person name="Fischer R."/>
            <person name="Frisvad J.C."/>
            <person name="Goldman G.H."/>
            <person name="Houbraken J."/>
            <person name="Oakley B."/>
            <person name="Pocsi I."/>
            <person name="Scazzocchio C."/>
            <person name="Seiboth B."/>
            <person name="vanKuyk P.A."/>
            <person name="Wortman J."/>
            <person name="Dyer P.S."/>
            <person name="Grigoriev I.V."/>
        </authorList>
    </citation>
    <scope>NUCLEOTIDE SEQUENCE [LARGE SCALE GENOMIC DNA]</scope>
    <source>
        <strain evidence="3">CBS 583.65</strain>
    </source>
</reference>
<dbReference type="AlphaFoldDB" id="A0A1L9PCL1"/>
<feature type="chain" id="PRO_5012069605" description="Cyanovirin-N domain-containing protein" evidence="1">
    <location>
        <begin position="19"/>
        <end position="112"/>
    </location>
</feature>